<evidence type="ECO:0000313" key="3">
    <source>
        <dbReference type="Proteomes" id="UP001595710"/>
    </source>
</evidence>
<proteinExistence type="predicted"/>
<dbReference type="GO" id="GO:0016746">
    <property type="term" value="F:acyltransferase activity"/>
    <property type="evidence" value="ECO:0007669"/>
    <property type="project" value="UniProtKB-KW"/>
</dbReference>
<dbReference type="EC" id="2.3.-.-" evidence="2"/>
<dbReference type="EMBL" id="JBHRYN010000011">
    <property type="protein sequence ID" value="MFC3701915.1"/>
    <property type="molecule type" value="Genomic_DNA"/>
</dbReference>
<dbReference type="Gene3D" id="3.40.630.30">
    <property type="match status" value="1"/>
</dbReference>
<dbReference type="InterPro" id="IPR016181">
    <property type="entry name" value="Acyl_CoA_acyltransferase"/>
</dbReference>
<dbReference type="PANTHER" id="PTHR43441">
    <property type="entry name" value="RIBOSOMAL-PROTEIN-SERINE ACETYLTRANSFERASE"/>
    <property type="match status" value="1"/>
</dbReference>
<dbReference type="Proteomes" id="UP001595710">
    <property type="component" value="Unassembled WGS sequence"/>
</dbReference>
<dbReference type="PANTHER" id="PTHR43441:SF3">
    <property type="entry name" value="ACETYLTRANSFERASE"/>
    <property type="match status" value="1"/>
</dbReference>
<keyword evidence="2" id="KW-0012">Acyltransferase</keyword>
<protein>
    <submittedName>
        <fullName evidence="2">GNAT family N-acetyltransferase</fullName>
        <ecNumber evidence="2">2.3.-.-</ecNumber>
    </submittedName>
</protein>
<dbReference type="InterPro" id="IPR051908">
    <property type="entry name" value="Ribosomal_N-acetyltransferase"/>
</dbReference>
<keyword evidence="2" id="KW-0808">Transferase</keyword>
<dbReference type="InterPro" id="IPR000182">
    <property type="entry name" value="GNAT_dom"/>
</dbReference>
<evidence type="ECO:0000313" key="2">
    <source>
        <dbReference type="EMBL" id="MFC3701915.1"/>
    </source>
</evidence>
<reference evidence="3" key="1">
    <citation type="journal article" date="2019" name="Int. J. Syst. Evol. Microbiol.">
        <title>The Global Catalogue of Microorganisms (GCM) 10K type strain sequencing project: providing services to taxonomists for standard genome sequencing and annotation.</title>
        <authorList>
            <consortium name="The Broad Institute Genomics Platform"/>
            <consortium name="The Broad Institute Genome Sequencing Center for Infectious Disease"/>
            <person name="Wu L."/>
            <person name="Ma J."/>
        </authorList>
    </citation>
    <scope>NUCLEOTIDE SEQUENCE [LARGE SCALE GENOMIC DNA]</scope>
    <source>
        <strain evidence="3">CECT 8288</strain>
    </source>
</reference>
<name>A0ABV7WTZ9_9GAMM</name>
<comment type="caution">
    <text evidence="2">The sequence shown here is derived from an EMBL/GenBank/DDBJ whole genome shotgun (WGS) entry which is preliminary data.</text>
</comment>
<organism evidence="2 3">
    <name type="scientific">Reinekea marina</name>
    <dbReference type="NCBI Taxonomy" id="1310421"/>
    <lineage>
        <taxon>Bacteria</taxon>
        <taxon>Pseudomonadati</taxon>
        <taxon>Pseudomonadota</taxon>
        <taxon>Gammaproteobacteria</taxon>
        <taxon>Oceanospirillales</taxon>
        <taxon>Saccharospirillaceae</taxon>
        <taxon>Reinekea</taxon>
    </lineage>
</organism>
<dbReference type="SUPFAM" id="SSF55729">
    <property type="entry name" value="Acyl-CoA N-acyltransferases (Nat)"/>
    <property type="match status" value="1"/>
</dbReference>
<gene>
    <name evidence="2" type="ORF">ACFOND_09715</name>
</gene>
<feature type="domain" description="N-acetyltransferase" evidence="1">
    <location>
        <begin position="13"/>
        <end position="172"/>
    </location>
</feature>
<sequence length="186" mass="21208">MTHLPELIETERMIVRVAQPGDGASFNKAILESIEHLKDWLGWVTPPPTESQSEESCRKAYGRFLLNEDLMALFFHKETGEVIGGSGLHNADWDKRQFEVGYWGNSRYSKQGFMTEGVKALVSYALNELKATRVYLTTDERNSASWKLAERAGFVHEGTLRNDRYDMEGNLRNTKVYSVVPSDSQR</sequence>
<keyword evidence="3" id="KW-1185">Reference proteome</keyword>
<dbReference type="PROSITE" id="PS51186">
    <property type="entry name" value="GNAT"/>
    <property type="match status" value="1"/>
</dbReference>
<accession>A0ABV7WTZ9</accession>
<dbReference type="RefSeq" id="WP_377362890.1">
    <property type="nucleotide sequence ID" value="NZ_JBHRYN010000011.1"/>
</dbReference>
<evidence type="ECO:0000259" key="1">
    <source>
        <dbReference type="PROSITE" id="PS51186"/>
    </source>
</evidence>
<dbReference type="Pfam" id="PF13302">
    <property type="entry name" value="Acetyltransf_3"/>
    <property type="match status" value="1"/>
</dbReference>